<proteinExistence type="predicted"/>
<dbReference type="RefSeq" id="WP_010496130.1">
    <property type="nucleotide sequence ID" value="NZ_JQBK01000208.1"/>
</dbReference>
<dbReference type="Proteomes" id="UP000190935">
    <property type="component" value="Chromosome I"/>
</dbReference>
<reference evidence="2 4" key="1">
    <citation type="journal article" date="2015" name="Genome Announc.">
        <title>Expanding the biotechnology potential of lactobacilli through comparative genomics of 213 strains and associated genera.</title>
        <authorList>
            <person name="Sun Z."/>
            <person name="Harris H.M."/>
            <person name="McCann A."/>
            <person name="Guo C."/>
            <person name="Argimon S."/>
            <person name="Zhang W."/>
            <person name="Yang X."/>
            <person name="Jeffery I.B."/>
            <person name="Cooney J.C."/>
            <person name="Kagawa T.F."/>
            <person name="Liu W."/>
            <person name="Song Y."/>
            <person name="Salvetti E."/>
            <person name="Wrobel A."/>
            <person name="Rasinkangas P."/>
            <person name="Parkhill J."/>
            <person name="Rea M.C."/>
            <person name="O'Sullivan O."/>
            <person name="Ritari J."/>
            <person name="Douillard F.P."/>
            <person name="Paul Ross R."/>
            <person name="Yang R."/>
            <person name="Briner A.E."/>
            <person name="Felis G.E."/>
            <person name="de Vos W.M."/>
            <person name="Barrangou R."/>
            <person name="Klaenhammer T.R."/>
            <person name="Caufield P.W."/>
            <person name="Cui Y."/>
            <person name="Zhang H."/>
            <person name="O'Toole P.W."/>
        </authorList>
    </citation>
    <scope>NUCLEOTIDE SEQUENCE [LARGE SCALE GENOMIC DNA]</scope>
    <source>
        <strain evidence="2 4">DSM 15353</strain>
    </source>
</reference>
<organism evidence="2 4">
    <name type="scientific">Ligilactobacillus acidipiscis</name>
    <dbReference type="NCBI Taxonomy" id="89059"/>
    <lineage>
        <taxon>Bacteria</taxon>
        <taxon>Bacillati</taxon>
        <taxon>Bacillota</taxon>
        <taxon>Bacilli</taxon>
        <taxon>Lactobacillales</taxon>
        <taxon>Lactobacillaceae</taxon>
        <taxon>Ligilactobacillus</taxon>
    </lineage>
</organism>
<dbReference type="Pfam" id="PF02661">
    <property type="entry name" value="Fic"/>
    <property type="match status" value="1"/>
</dbReference>
<protein>
    <submittedName>
        <fullName evidence="2">Death-on-curing family protein</fullName>
    </submittedName>
</protein>
<dbReference type="Proteomes" id="UP000051491">
    <property type="component" value="Unassembled WGS sequence"/>
</dbReference>
<dbReference type="GO" id="GO:0016301">
    <property type="term" value="F:kinase activity"/>
    <property type="evidence" value="ECO:0007669"/>
    <property type="project" value="InterPro"/>
</dbReference>
<dbReference type="GeneID" id="95349180"/>
<evidence type="ECO:0000313" key="5">
    <source>
        <dbReference type="Proteomes" id="UP000190935"/>
    </source>
</evidence>
<dbReference type="KEGG" id="laca:LAC1533_1081"/>
<dbReference type="InterPro" id="IPR006440">
    <property type="entry name" value="Doc"/>
</dbReference>
<gene>
    <name evidence="2" type="ORF">IV43_GL000887</name>
    <name evidence="3" type="ORF">LAC1533_1081</name>
</gene>
<dbReference type="PANTHER" id="PTHR39426">
    <property type="entry name" value="HOMOLOGY TO DEATH-ON-CURING PROTEIN OF PHAGE P1"/>
    <property type="match status" value="1"/>
</dbReference>
<name>A0A0R2JDV3_9LACO</name>
<feature type="domain" description="Fido" evidence="1">
    <location>
        <begin position="39"/>
        <end position="182"/>
    </location>
</feature>
<evidence type="ECO:0000259" key="1">
    <source>
        <dbReference type="PROSITE" id="PS51459"/>
    </source>
</evidence>
<dbReference type="PROSITE" id="PS51459">
    <property type="entry name" value="FIDO"/>
    <property type="match status" value="1"/>
</dbReference>
<dbReference type="EMBL" id="JQBK01000208">
    <property type="protein sequence ID" value="KRN75519.1"/>
    <property type="molecule type" value="Genomic_DNA"/>
</dbReference>
<dbReference type="InterPro" id="IPR053737">
    <property type="entry name" value="Type_II_TA_Toxin"/>
</dbReference>
<dbReference type="InterPro" id="IPR003812">
    <property type="entry name" value="Fido"/>
</dbReference>
<dbReference type="EMBL" id="LT630287">
    <property type="protein sequence ID" value="SFV40501.1"/>
    <property type="molecule type" value="Genomic_DNA"/>
</dbReference>
<evidence type="ECO:0000313" key="4">
    <source>
        <dbReference type="Proteomes" id="UP000051491"/>
    </source>
</evidence>
<evidence type="ECO:0000313" key="3">
    <source>
        <dbReference type="EMBL" id="SFV40501.1"/>
    </source>
</evidence>
<reference evidence="5" key="2">
    <citation type="submission" date="2016-11" db="EMBL/GenBank/DDBJ databases">
        <authorList>
            <person name="Papadimitriou K."/>
        </authorList>
    </citation>
    <scope>NUCLEOTIDE SEQUENCE [LARGE SCALE GENOMIC DNA]</scope>
    <source>
        <strain evidence="5">ACA-DC 1533</strain>
    </source>
</reference>
<dbReference type="PANTHER" id="PTHR39426:SF1">
    <property type="entry name" value="HOMOLOGY TO DEATH-ON-CURING PROTEIN OF PHAGE P1"/>
    <property type="match status" value="1"/>
</dbReference>
<dbReference type="AlphaFoldDB" id="A0A0R2JDV3"/>
<dbReference type="OrthoDB" id="9802752at2"/>
<accession>A0A0R2JDV3</accession>
<evidence type="ECO:0000313" key="2">
    <source>
        <dbReference type="EMBL" id="KRN75519.1"/>
    </source>
</evidence>
<dbReference type="PATRIC" id="fig|89059.3.peg.931"/>
<sequence length="201" mass="23157">MRTLFKEKKLENRKEGTMVYSANQNNNHGIDVEVKTNGYKWLFIYVPIDIIFPSLDDVCNWNEKAQKIFEEEGIYGLYGLKDPGIITNLLSVVKNSVVFGQDVFPTVTAKAAHIWHVIAKYQAFNNGNKRTAFMTAQLFLEANQFYFVADNDQELEGALYKASVKIAVGEYTEQDVQKFIYDNIKVDFKKMNEIFKAIRNV</sequence>
<dbReference type="InterPro" id="IPR036597">
    <property type="entry name" value="Fido-like_dom_sf"/>
</dbReference>
<dbReference type="Gene3D" id="1.20.120.1870">
    <property type="entry name" value="Fic/DOC protein, Fido domain"/>
    <property type="match status" value="1"/>
</dbReference>
<dbReference type="SUPFAM" id="SSF140931">
    <property type="entry name" value="Fic-like"/>
    <property type="match status" value="1"/>
</dbReference>
<reference evidence="3" key="3">
    <citation type="submission" date="2016-11" db="EMBL/GenBank/DDBJ databases">
        <authorList>
            <person name="Jaros S."/>
            <person name="Januszkiewicz K."/>
            <person name="Wedrychowicz H."/>
        </authorList>
    </citation>
    <scope>NUCLEOTIDE SEQUENCE [LARGE SCALE GENOMIC DNA]</scope>
    <source>
        <strain evidence="3">ACA-DC 1533</strain>
    </source>
</reference>
<dbReference type="STRING" id="89059.LAC1533_1081"/>